<dbReference type="InterPro" id="IPR027417">
    <property type="entry name" value="P-loop_NTPase"/>
</dbReference>
<keyword evidence="2" id="KW-0479">Metal-binding</keyword>
<evidence type="ECO:0000313" key="7">
    <source>
        <dbReference type="Proteomes" id="UP000576209"/>
    </source>
</evidence>
<evidence type="ECO:0000259" key="4">
    <source>
        <dbReference type="PROSITE" id="PS51192"/>
    </source>
</evidence>
<evidence type="ECO:0000256" key="2">
    <source>
        <dbReference type="PROSITE-ProRule" id="PRU00325"/>
    </source>
</evidence>
<keyword evidence="6" id="KW-0547">Nucleotide-binding</keyword>
<dbReference type="InterPro" id="IPR038718">
    <property type="entry name" value="SNF2-like_sf"/>
</dbReference>
<dbReference type="Proteomes" id="UP000576209">
    <property type="component" value="Unassembled WGS sequence"/>
</dbReference>
<dbReference type="InterPro" id="IPR014001">
    <property type="entry name" value="Helicase_ATP-bd"/>
</dbReference>
<dbReference type="GO" id="GO:0005524">
    <property type="term" value="F:ATP binding"/>
    <property type="evidence" value="ECO:0007669"/>
    <property type="project" value="InterPro"/>
</dbReference>
<sequence length="1195" mass="133484">MPRNDYWGWSHRPAPQAKTGSYRRKYGTSWWGKEFLSALQRLDYSGRLSRGQTYANKGLVEEMKQPAPGRITAAVQGSMPRPYAVTFDWQPWQPQEGKIIVEEIRKNPALLGQLLTGALPEEIMQLLKDRGMTIFPDTFAELRAKCSCPDWAVPCKHMAAVIYVMAGAIDNDPFELFRMRGLDLRAELVGTQDEAILESDAPPLLADLLQPVAGIPPFQWDEELATSIDFGGITDGGWQAVRRLPTDPAFDSAGDFPSYVEKIFTTSARFADRLWLRDDSKSGKAGELLPPGGQLELHLNADLQPTTFAAYNDEDEPLLEIRTEAGLLDWLLQVEQLERHQLNKEARSLLLGFQLARTLVQRKSFVPRLLVGSEGAYLVQYVPATADDTARDILDKFYRLTAPTLLYYVDPEGTFLEFRADREGEQLLATLMGCIIRRATEKLTGDTPARRLFLLGPAERFTLVGTEGFGAAIHRWLGQLYLADRRFRPIVKVEEGTDGLTVEVLIDDREAAGKQPPVPLAEWLPGAERHDRLTIIKTLSFLSGHFPELHVYLAGNGNSPMRFTVAKFAPVLTAVLPSMEALGVRVLLPGALRKLLRPALGLSAQTKPGTEVFELSGIISLDNILSFSWQAALGDELITEAEFRKLVGTANGLVKFKENYVLLDEAEVARLLKALDAGEPALKPHERLEALFTEEYDGAPVRIGPELRKLIDGLRNGPAPAPPAGLQATLRPYQSRGYAWLHTNAGLGFGSVLADDMGLGKTLQVITLLLKYAEEGLLNREKAIIVVPTSLLGNWHREMVRFAPALRAQVYHGSQRKLPETDDYEVLLTTYGIARTEETTLGKLAWRVLVIDEAQNIKNPMAKQTRAVKKLKAPVRIAMSGTPVENRLLDYWSLLDFTLPKFLGSRKHFNEHYGRPIQGEHDQRAAARFQKLTAPFVLRRLKTDKSIISDLPDKVVQTEYCALTAEQTALYQSILEENMRLVRESEDGIGRQGLILKLITALKQCCNHPAQFLKQGAADFTRSGKGLLLHERLTGILENNDKAIIFTQYREMGELLQQMIRDSFGLDTPFLHGGTATKDRDGMVERFQTDTDCPLLLISIKAGGTGLNLTAANHVIHYDLWWNPAVEAQATDRAYRIGQQRTVFVHRLVTERTFEEKIDQLIQSKQEVADLSVVEGEKSLGKMTNREIGELVRLG</sequence>
<dbReference type="InterPro" id="IPR000330">
    <property type="entry name" value="SNF2_N"/>
</dbReference>
<feature type="domain" description="Helicase ATP-binding" evidence="4">
    <location>
        <begin position="742"/>
        <end position="901"/>
    </location>
</feature>
<evidence type="ECO:0000256" key="1">
    <source>
        <dbReference type="ARBA" id="ARBA00022801"/>
    </source>
</evidence>
<dbReference type="RefSeq" id="WP_183496663.1">
    <property type="nucleotide sequence ID" value="NZ_JACIFF010000008.1"/>
</dbReference>
<dbReference type="SUPFAM" id="SSF52540">
    <property type="entry name" value="P-loop containing nucleoside triphosphate hydrolases"/>
    <property type="match status" value="2"/>
</dbReference>
<dbReference type="Pfam" id="PF00176">
    <property type="entry name" value="SNF2-rel_dom"/>
    <property type="match status" value="1"/>
</dbReference>
<dbReference type="InterPro" id="IPR022138">
    <property type="entry name" value="DUF3670"/>
</dbReference>
<name>A0A840EHQ1_9BACT</name>
<dbReference type="Gene3D" id="3.40.50.300">
    <property type="entry name" value="P-loop containing nucleotide triphosphate hydrolases"/>
    <property type="match status" value="1"/>
</dbReference>
<dbReference type="Gene3D" id="3.40.50.10810">
    <property type="entry name" value="Tandem AAA-ATPase domain"/>
    <property type="match status" value="1"/>
</dbReference>
<keyword evidence="2" id="KW-0862">Zinc</keyword>
<feature type="domain" description="SWIM-type" evidence="3">
    <location>
        <begin position="132"/>
        <end position="166"/>
    </location>
</feature>
<evidence type="ECO:0000259" key="5">
    <source>
        <dbReference type="PROSITE" id="PS51194"/>
    </source>
</evidence>
<evidence type="ECO:0000313" key="6">
    <source>
        <dbReference type="EMBL" id="MBB4080426.1"/>
    </source>
</evidence>
<evidence type="ECO:0000259" key="3">
    <source>
        <dbReference type="PROSITE" id="PS50966"/>
    </source>
</evidence>
<dbReference type="AlphaFoldDB" id="A0A840EHQ1"/>
<dbReference type="Pfam" id="PF00271">
    <property type="entry name" value="Helicase_C"/>
    <property type="match status" value="1"/>
</dbReference>
<keyword evidence="6" id="KW-0067">ATP-binding</keyword>
<keyword evidence="7" id="KW-1185">Reference proteome</keyword>
<dbReference type="InterPro" id="IPR049730">
    <property type="entry name" value="SNF2/RAD54-like_C"/>
</dbReference>
<dbReference type="PANTHER" id="PTHR10799">
    <property type="entry name" value="SNF2/RAD54 HELICASE FAMILY"/>
    <property type="match status" value="1"/>
</dbReference>
<keyword evidence="1" id="KW-0378">Hydrolase</keyword>
<dbReference type="GO" id="GO:0004386">
    <property type="term" value="F:helicase activity"/>
    <property type="evidence" value="ECO:0007669"/>
    <property type="project" value="UniProtKB-KW"/>
</dbReference>
<protein>
    <submittedName>
        <fullName evidence="6">Superfamily II DNA or RNA helicase</fullName>
    </submittedName>
</protein>
<dbReference type="Pfam" id="PF12419">
    <property type="entry name" value="DUF3670"/>
    <property type="match status" value="1"/>
</dbReference>
<dbReference type="EMBL" id="JACIFF010000008">
    <property type="protein sequence ID" value="MBB4080426.1"/>
    <property type="molecule type" value="Genomic_DNA"/>
</dbReference>
<dbReference type="SMART" id="SM00487">
    <property type="entry name" value="DEXDc"/>
    <property type="match status" value="1"/>
</dbReference>
<proteinExistence type="predicted"/>
<gene>
    <name evidence="6" type="ORF">GGR28_003060</name>
</gene>
<keyword evidence="6" id="KW-0347">Helicase</keyword>
<dbReference type="PROSITE" id="PS50966">
    <property type="entry name" value="ZF_SWIM"/>
    <property type="match status" value="1"/>
</dbReference>
<dbReference type="InterPro" id="IPR007527">
    <property type="entry name" value="Znf_SWIM"/>
</dbReference>
<reference evidence="6 7" key="1">
    <citation type="submission" date="2020-08" db="EMBL/GenBank/DDBJ databases">
        <title>Genomic Encyclopedia of Type Strains, Phase IV (KMG-IV): sequencing the most valuable type-strain genomes for metagenomic binning, comparative biology and taxonomic classification.</title>
        <authorList>
            <person name="Goeker M."/>
        </authorList>
    </citation>
    <scope>NUCLEOTIDE SEQUENCE [LARGE SCALE GENOMIC DNA]</scope>
    <source>
        <strain evidence="6 7">DSM 105137</strain>
    </source>
</reference>
<dbReference type="Pfam" id="PF04434">
    <property type="entry name" value="SWIM"/>
    <property type="match status" value="1"/>
</dbReference>
<comment type="caution">
    <text evidence="6">The sequence shown here is derived from an EMBL/GenBank/DDBJ whole genome shotgun (WGS) entry which is preliminary data.</text>
</comment>
<keyword evidence="2" id="KW-0863">Zinc-finger</keyword>
<accession>A0A840EHQ1</accession>
<organism evidence="6 7">
    <name type="scientific">Neolewinella aquimaris</name>
    <dbReference type="NCBI Taxonomy" id="1835722"/>
    <lineage>
        <taxon>Bacteria</taxon>
        <taxon>Pseudomonadati</taxon>
        <taxon>Bacteroidota</taxon>
        <taxon>Saprospiria</taxon>
        <taxon>Saprospirales</taxon>
        <taxon>Lewinellaceae</taxon>
        <taxon>Neolewinella</taxon>
    </lineage>
</organism>
<dbReference type="GO" id="GO:0016787">
    <property type="term" value="F:hydrolase activity"/>
    <property type="evidence" value="ECO:0007669"/>
    <property type="project" value="UniProtKB-KW"/>
</dbReference>
<dbReference type="PROSITE" id="PS51192">
    <property type="entry name" value="HELICASE_ATP_BIND_1"/>
    <property type="match status" value="1"/>
</dbReference>
<dbReference type="InterPro" id="IPR001650">
    <property type="entry name" value="Helicase_C-like"/>
</dbReference>
<dbReference type="CDD" id="cd18793">
    <property type="entry name" value="SF2_C_SNF"/>
    <property type="match status" value="1"/>
</dbReference>
<feature type="domain" description="Helicase C-terminal" evidence="5">
    <location>
        <begin position="1028"/>
        <end position="1181"/>
    </location>
</feature>
<dbReference type="GO" id="GO:0008270">
    <property type="term" value="F:zinc ion binding"/>
    <property type="evidence" value="ECO:0007669"/>
    <property type="project" value="UniProtKB-KW"/>
</dbReference>
<dbReference type="SMART" id="SM00490">
    <property type="entry name" value="HELICc"/>
    <property type="match status" value="1"/>
</dbReference>
<dbReference type="PROSITE" id="PS51194">
    <property type="entry name" value="HELICASE_CTER"/>
    <property type="match status" value="1"/>
</dbReference>